<dbReference type="AlphaFoldDB" id="A0A133NFN8"/>
<evidence type="ECO:0000313" key="3">
    <source>
        <dbReference type="Proteomes" id="UP000070617"/>
    </source>
</evidence>
<evidence type="ECO:0000313" key="2">
    <source>
        <dbReference type="EMBL" id="KXA15067.1"/>
    </source>
</evidence>
<protein>
    <submittedName>
        <fullName evidence="2">Uncharacterized protein</fullName>
    </submittedName>
</protein>
<keyword evidence="1" id="KW-0812">Transmembrane</keyword>
<keyword evidence="3" id="KW-1185">Reference proteome</keyword>
<keyword evidence="1" id="KW-0472">Membrane</keyword>
<name>A0A133NFN8_9FUSO</name>
<dbReference type="Proteomes" id="UP000070617">
    <property type="component" value="Unassembled WGS sequence"/>
</dbReference>
<accession>A0A133NFN8</accession>
<keyword evidence="1" id="KW-1133">Transmembrane helix</keyword>
<dbReference type="EMBL" id="LRPX01000033">
    <property type="protein sequence ID" value="KXA15067.1"/>
    <property type="molecule type" value="Genomic_DNA"/>
</dbReference>
<evidence type="ECO:0000256" key="1">
    <source>
        <dbReference type="SAM" id="Phobius"/>
    </source>
</evidence>
<gene>
    <name evidence="2" type="ORF">HMPREF3206_00785</name>
</gene>
<feature type="transmembrane region" description="Helical" evidence="1">
    <location>
        <begin position="6"/>
        <end position="26"/>
    </location>
</feature>
<dbReference type="STRING" id="134605.HMPREF3206_00785"/>
<proteinExistence type="predicted"/>
<comment type="caution">
    <text evidence="2">The sequence shown here is derived from an EMBL/GenBank/DDBJ whole genome shotgun (WGS) entry which is preliminary data.</text>
</comment>
<organism evidence="2 3">
    <name type="scientific">Fusobacterium equinum</name>
    <dbReference type="NCBI Taxonomy" id="134605"/>
    <lineage>
        <taxon>Bacteria</taxon>
        <taxon>Fusobacteriati</taxon>
        <taxon>Fusobacteriota</taxon>
        <taxon>Fusobacteriia</taxon>
        <taxon>Fusobacteriales</taxon>
        <taxon>Fusobacteriaceae</taxon>
        <taxon>Fusobacterium</taxon>
    </lineage>
</organism>
<reference evidence="3" key="1">
    <citation type="submission" date="2016-01" db="EMBL/GenBank/DDBJ databases">
        <authorList>
            <person name="Mitreva M."/>
            <person name="Pepin K.H."/>
            <person name="Mihindukulasuriya K.A."/>
            <person name="Fulton R."/>
            <person name="Fronick C."/>
            <person name="O'Laughlin M."/>
            <person name="Miner T."/>
            <person name="Herter B."/>
            <person name="Rosa B.A."/>
            <person name="Cordes M."/>
            <person name="Tomlinson C."/>
            <person name="Wollam A."/>
            <person name="Palsikar V.B."/>
            <person name="Mardis E.R."/>
            <person name="Wilson R.K."/>
        </authorList>
    </citation>
    <scope>NUCLEOTIDE SEQUENCE [LARGE SCALE GENOMIC DNA]</scope>
    <source>
        <strain evidence="3">CMW8396</strain>
    </source>
</reference>
<sequence>MHTSPLFFFLVLLYYFLFLDIFVYYMKNFILCQTIILKKFF</sequence>